<proteinExistence type="predicted"/>
<accession>A0A1G8U3W4</accession>
<dbReference type="Pfam" id="PF24020">
    <property type="entry name" value="DUF7333"/>
    <property type="match status" value="1"/>
</dbReference>
<reference evidence="2 3" key="1">
    <citation type="submission" date="2016-10" db="EMBL/GenBank/DDBJ databases">
        <authorList>
            <person name="de Groot N.N."/>
        </authorList>
    </citation>
    <scope>NUCLEOTIDE SEQUENCE [LARGE SCALE GENOMIC DNA]</scope>
    <source>
        <strain evidence="2 3">IBRC-M10015</strain>
    </source>
</reference>
<evidence type="ECO:0000313" key="3">
    <source>
        <dbReference type="Proteomes" id="UP000198856"/>
    </source>
</evidence>
<feature type="transmembrane region" description="Helical" evidence="1">
    <location>
        <begin position="6"/>
        <end position="27"/>
    </location>
</feature>
<keyword evidence="3" id="KW-1185">Reference proteome</keyword>
<feature type="transmembrane region" description="Helical" evidence="1">
    <location>
        <begin position="34"/>
        <end position="56"/>
    </location>
</feature>
<evidence type="ECO:0000256" key="1">
    <source>
        <dbReference type="SAM" id="Phobius"/>
    </source>
</evidence>
<dbReference type="AlphaFoldDB" id="A0A1G8U3W4"/>
<dbReference type="EMBL" id="FNFC01000004">
    <property type="protein sequence ID" value="SDJ48314.1"/>
    <property type="molecule type" value="Genomic_DNA"/>
</dbReference>
<keyword evidence="1" id="KW-1133">Transmembrane helix</keyword>
<gene>
    <name evidence="2" type="ORF">SAMN05216226_10428</name>
</gene>
<sequence length="65" mass="7061">MVEFNLPVSVGIIVGIIAVGITGMWQADMMTESTLFMMVLPSMVVFAFVMFAVGVMHGQYRASTV</sequence>
<dbReference type="Proteomes" id="UP000198856">
    <property type="component" value="Unassembled WGS sequence"/>
</dbReference>
<evidence type="ECO:0000313" key="2">
    <source>
        <dbReference type="EMBL" id="SDJ48314.1"/>
    </source>
</evidence>
<name>A0A1G8U3W4_9EURY</name>
<dbReference type="RefSeq" id="WP_092700053.1">
    <property type="nucleotide sequence ID" value="NZ_FNFC01000004.1"/>
</dbReference>
<keyword evidence="1" id="KW-0812">Transmembrane</keyword>
<dbReference type="STRING" id="890420.SAMN05216226_10428"/>
<organism evidence="2 3">
    <name type="scientific">Halovenus aranensis</name>
    <dbReference type="NCBI Taxonomy" id="890420"/>
    <lineage>
        <taxon>Archaea</taxon>
        <taxon>Methanobacteriati</taxon>
        <taxon>Methanobacteriota</taxon>
        <taxon>Stenosarchaea group</taxon>
        <taxon>Halobacteria</taxon>
        <taxon>Halobacteriales</taxon>
        <taxon>Haloarculaceae</taxon>
        <taxon>Halovenus</taxon>
    </lineage>
</organism>
<dbReference type="InterPro" id="IPR055757">
    <property type="entry name" value="DUF7333"/>
</dbReference>
<keyword evidence="1" id="KW-0472">Membrane</keyword>
<protein>
    <submittedName>
        <fullName evidence="2">Uncharacterized protein</fullName>
    </submittedName>
</protein>